<dbReference type="EMBL" id="BK015269">
    <property type="protein sequence ID" value="DAD98884.1"/>
    <property type="molecule type" value="Genomic_DNA"/>
</dbReference>
<organism evidence="2">
    <name type="scientific">Myoviridae sp. ctEBR14</name>
    <dbReference type="NCBI Taxonomy" id="2825060"/>
    <lineage>
        <taxon>Viruses</taxon>
        <taxon>Duplodnaviria</taxon>
        <taxon>Heunggongvirae</taxon>
        <taxon>Uroviricota</taxon>
        <taxon>Caudoviricetes</taxon>
    </lineage>
</organism>
<protein>
    <submittedName>
        <fullName evidence="2">Uncharacterized protein</fullName>
    </submittedName>
</protein>
<evidence type="ECO:0000313" key="2">
    <source>
        <dbReference type="EMBL" id="DAD98884.1"/>
    </source>
</evidence>
<accession>A0A8S5NWX7</accession>
<evidence type="ECO:0000256" key="1">
    <source>
        <dbReference type="SAM" id="MobiDB-lite"/>
    </source>
</evidence>
<sequence>MADKKPIQQVGNESLIVVKGPKTTPTPPPKK</sequence>
<name>A0A8S5NWX7_9CAUD</name>
<reference evidence="2" key="1">
    <citation type="journal article" date="2021" name="Proc. Natl. Acad. Sci. U.S.A.">
        <title>A Catalog of Tens of Thousands of Viruses from Human Metagenomes Reveals Hidden Associations with Chronic Diseases.</title>
        <authorList>
            <person name="Tisza M.J."/>
            <person name="Buck C.B."/>
        </authorList>
    </citation>
    <scope>NUCLEOTIDE SEQUENCE</scope>
    <source>
        <strain evidence="2">CtEBR14</strain>
    </source>
</reference>
<proteinExistence type="predicted"/>
<feature type="region of interest" description="Disordered" evidence="1">
    <location>
        <begin position="1"/>
        <end position="31"/>
    </location>
</feature>